<sequence>MIFRLLTKIISNSTRLTIFIPSVLRSFWGTPEALTMDRSKHGSVHTKSQENEVCDSCELSSADKEMCKAIGRILARIGDRVNSSQMLSNGRGLYVNCRNGHRLDDDTRPWPGERSLHENKISCVNFFVCVASLPEREINVSHKRLQIKAAIPGAS</sequence>
<evidence type="ECO:0000313" key="1">
    <source>
        <dbReference type="EMBL" id="PFX17408.1"/>
    </source>
</evidence>
<protein>
    <submittedName>
        <fullName evidence="1">Uncharacterized protein</fullName>
    </submittedName>
</protein>
<evidence type="ECO:0000313" key="2">
    <source>
        <dbReference type="Proteomes" id="UP000225706"/>
    </source>
</evidence>
<name>A0A2B4RM54_STYPI</name>
<dbReference type="Proteomes" id="UP000225706">
    <property type="component" value="Unassembled WGS sequence"/>
</dbReference>
<accession>A0A2B4RM54</accession>
<gene>
    <name evidence="1" type="ORF">AWC38_SpisGene18277</name>
</gene>
<comment type="caution">
    <text evidence="1">The sequence shown here is derived from an EMBL/GenBank/DDBJ whole genome shotgun (WGS) entry which is preliminary data.</text>
</comment>
<organism evidence="1 2">
    <name type="scientific">Stylophora pistillata</name>
    <name type="common">Smooth cauliflower coral</name>
    <dbReference type="NCBI Taxonomy" id="50429"/>
    <lineage>
        <taxon>Eukaryota</taxon>
        <taxon>Metazoa</taxon>
        <taxon>Cnidaria</taxon>
        <taxon>Anthozoa</taxon>
        <taxon>Hexacorallia</taxon>
        <taxon>Scleractinia</taxon>
        <taxon>Astrocoeniina</taxon>
        <taxon>Pocilloporidae</taxon>
        <taxon>Stylophora</taxon>
    </lineage>
</organism>
<dbReference type="AlphaFoldDB" id="A0A2B4RM54"/>
<keyword evidence="2" id="KW-1185">Reference proteome</keyword>
<proteinExistence type="predicted"/>
<reference evidence="2" key="1">
    <citation type="journal article" date="2017" name="bioRxiv">
        <title>Comparative analysis of the genomes of Stylophora pistillata and Acropora digitifera provides evidence for extensive differences between species of corals.</title>
        <authorList>
            <person name="Voolstra C.R."/>
            <person name="Li Y."/>
            <person name="Liew Y.J."/>
            <person name="Baumgarten S."/>
            <person name="Zoccola D."/>
            <person name="Flot J.-F."/>
            <person name="Tambutte S."/>
            <person name="Allemand D."/>
            <person name="Aranda M."/>
        </authorList>
    </citation>
    <scope>NUCLEOTIDE SEQUENCE [LARGE SCALE GENOMIC DNA]</scope>
</reference>
<dbReference type="EMBL" id="LSMT01000475">
    <property type="protein sequence ID" value="PFX17408.1"/>
    <property type="molecule type" value="Genomic_DNA"/>
</dbReference>